<dbReference type="Gene3D" id="1.10.357.10">
    <property type="entry name" value="Tetracycline Repressor, domain 2"/>
    <property type="match status" value="1"/>
</dbReference>
<dbReference type="RefSeq" id="WP_344322222.1">
    <property type="nucleotide sequence ID" value="NZ_BAAASZ010000018.1"/>
</dbReference>
<feature type="domain" description="HTH tetR-type" evidence="3">
    <location>
        <begin position="9"/>
        <end position="69"/>
    </location>
</feature>
<dbReference type="PANTHER" id="PTHR30055:SF187">
    <property type="entry name" value="TRANSCRIPTIONAL REGULATORY PROTEIN"/>
    <property type="match status" value="1"/>
</dbReference>
<evidence type="ECO:0000313" key="4">
    <source>
        <dbReference type="EMBL" id="GAA2439755.1"/>
    </source>
</evidence>
<dbReference type="PRINTS" id="PR00455">
    <property type="entry name" value="HTHTETR"/>
</dbReference>
<evidence type="ECO:0000256" key="2">
    <source>
        <dbReference type="PROSITE-ProRule" id="PRU00335"/>
    </source>
</evidence>
<evidence type="ECO:0000313" key="5">
    <source>
        <dbReference type="Proteomes" id="UP001501638"/>
    </source>
</evidence>
<dbReference type="InterPro" id="IPR001647">
    <property type="entry name" value="HTH_TetR"/>
</dbReference>
<dbReference type="SUPFAM" id="SSF48498">
    <property type="entry name" value="Tetracyclin repressor-like, C-terminal domain"/>
    <property type="match status" value="1"/>
</dbReference>
<comment type="caution">
    <text evidence="4">The sequence shown here is derived from an EMBL/GenBank/DDBJ whole genome shotgun (WGS) entry which is preliminary data.</text>
</comment>
<gene>
    <name evidence="4" type="ORF">GCM10010405_23890</name>
</gene>
<proteinExistence type="predicted"/>
<dbReference type="Pfam" id="PF00440">
    <property type="entry name" value="TetR_N"/>
    <property type="match status" value="1"/>
</dbReference>
<evidence type="ECO:0000256" key="1">
    <source>
        <dbReference type="ARBA" id="ARBA00023125"/>
    </source>
</evidence>
<dbReference type="Proteomes" id="UP001501638">
    <property type="component" value="Unassembled WGS sequence"/>
</dbReference>
<dbReference type="InterPro" id="IPR009057">
    <property type="entry name" value="Homeodomain-like_sf"/>
</dbReference>
<keyword evidence="5" id="KW-1185">Reference proteome</keyword>
<dbReference type="EMBL" id="BAAASZ010000018">
    <property type="protein sequence ID" value="GAA2439755.1"/>
    <property type="molecule type" value="Genomic_DNA"/>
</dbReference>
<dbReference type="InterPro" id="IPR050109">
    <property type="entry name" value="HTH-type_TetR-like_transc_reg"/>
</dbReference>
<reference evidence="5" key="1">
    <citation type="journal article" date="2019" name="Int. J. Syst. Evol. Microbiol.">
        <title>The Global Catalogue of Microorganisms (GCM) 10K type strain sequencing project: providing services to taxonomists for standard genome sequencing and annotation.</title>
        <authorList>
            <consortium name="The Broad Institute Genomics Platform"/>
            <consortium name="The Broad Institute Genome Sequencing Center for Infectious Disease"/>
            <person name="Wu L."/>
            <person name="Ma J."/>
        </authorList>
    </citation>
    <scope>NUCLEOTIDE SEQUENCE [LARGE SCALE GENOMIC DNA]</scope>
    <source>
        <strain evidence="5">JCM 6305</strain>
    </source>
</reference>
<accession>A0ABP5X1V7</accession>
<dbReference type="SUPFAM" id="SSF46689">
    <property type="entry name" value="Homeodomain-like"/>
    <property type="match status" value="1"/>
</dbReference>
<evidence type="ECO:0000259" key="3">
    <source>
        <dbReference type="PROSITE" id="PS50977"/>
    </source>
</evidence>
<protein>
    <submittedName>
        <fullName evidence="4">TetR/AcrR family transcriptional regulator</fullName>
    </submittedName>
</protein>
<feature type="DNA-binding region" description="H-T-H motif" evidence="2">
    <location>
        <begin position="32"/>
        <end position="51"/>
    </location>
</feature>
<dbReference type="PROSITE" id="PS50977">
    <property type="entry name" value="HTH_TETR_2"/>
    <property type="match status" value="1"/>
</dbReference>
<sequence length="196" mass="20883">MSPKQQRGEETVARVLDAALELYAQSGEAGLTLGAITQAGGVSAGSIYHHFGSLHGVTTALAMRWLGRLLGELAAALERADDARTGIHAIVRTYLDFVRAHPAAARLLHSARADHEGMAHAKAIRDSQEARLSPIAAWIDARREAGELAALPTPVIESLVLGPVVGAARRWLSVGDIDLDETTPALQEHIWRSVAP</sequence>
<organism evidence="4 5">
    <name type="scientific">Streptomyces macrosporus</name>
    <dbReference type="NCBI Taxonomy" id="44032"/>
    <lineage>
        <taxon>Bacteria</taxon>
        <taxon>Bacillati</taxon>
        <taxon>Actinomycetota</taxon>
        <taxon>Actinomycetes</taxon>
        <taxon>Kitasatosporales</taxon>
        <taxon>Streptomycetaceae</taxon>
        <taxon>Streptomyces</taxon>
    </lineage>
</organism>
<keyword evidence="1 2" id="KW-0238">DNA-binding</keyword>
<name>A0ABP5X1V7_9ACTN</name>
<dbReference type="InterPro" id="IPR036271">
    <property type="entry name" value="Tet_transcr_reg_TetR-rel_C_sf"/>
</dbReference>
<dbReference type="PANTHER" id="PTHR30055">
    <property type="entry name" value="HTH-TYPE TRANSCRIPTIONAL REGULATOR RUTR"/>
    <property type="match status" value="1"/>
</dbReference>